<dbReference type="GO" id="GO:0046872">
    <property type="term" value="F:metal ion binding"/>
    <property type="evidence" value="ECO:0007669"/>
    <property type="project" value="UniProtKB-KW"/>
</dbReference>
<dbReference type="InterPro" id="IPR059000">
    <property type="entry name" value="ATPase_P-type_domA"/>
</dbReference>
<evidence type="ECO:0000256" key="4">
    <source>
        <dbReference type="ARBA" id="ARBA00022723"/>
    </source>
</evidence>
<dbReference type="InterPro" id="IPR008250">
    <property type="entry name" value="ATPase_P-typ_transduc_dom_A_sf"/>
</dbReference>
<dbReference type="Proteomes" id="UP000266426">
    <property type="component" value="Unassembled WGS sequence"/>
</dbReference>
<proteinExistence type="inferred from homology"/>
<keyword evidence="10" id="KW-1003">Cell membrane</keyword>
<feature type="transmembrane region" description="Helical" evidence="10">
    <location>
        <begin position="21"/>
        <end position="41"/>
    </location>
</feature>
<dbReference type="InterPro" id="IPR001757">
    <property type="entry name" value="P_typ_ATPase"/>
</dbReference>
<dbReference type="Pfam" id="PF00702">
    <property type="entry name" value="Hydrolase"/>
    <property type="match status" value="1"/>
</dbReference>
<evidence type="ECO:0000256" key="8">
    <source>
        <dbReference type="ARBA" id="ARBA00039097"/>
    </source>
</evidence>
<dbReference type="NCBIfam" id="TIGR01511">
    <property type="entry name" value="ATPase-IB1_Cu"/>
    <property type="match status" value="1"/>
</dbReference>
<dbReference type="FunFam" id="2.70.150.10:FF:000002">
    <property type="entry name" value="Copper-transporting ATPase 1, putative"/>
    <property type="match status" value="1"/>
</dbReference>
<dbReference type="PANTHER" id="PTHR48085">
    <property type="entry name" value="CADMIUM/ZINC-TRANSPORTING ATPASE HMA2-RELATED"/>
    <property type="match status" value="1"/>
</dbReference>
<keyword evidence="6 10" id="KW-1133">Transmembrane helix</keyword>
<dbReference type="InterPro" id="IPR027256">
    <property type="entry name" value="P-typ_ATPase_IB"/>
</dbReference>
<reference evidence="12 13" key="1">
    <citation type="journal article" date="2017" name="ISME J.">
        <title>Energy and carbon metabolisms in a deep terrestrial subsurface fluid microbial community.</title>
        <authorList>
            <person name="Momper L."/>
            <person name="Jungbluth S.P."/>
            <person name="Lee M.D."/>
            <person name="Amend J.P."/>
        </authorList>
    </citation>
    <scope>NUCLEOTIDE SEQUENCE [LARGE SCALE GENOMIC DNA]</scope>
    <source>
        <strain evidence="12">SURF_26</strain>
    </source>
</reference>
<comment type="subcellular location">
    <subcellularLocation>
        <location evidence="10">Cell membrane</location>
    </subcellularLocation>
    <subcellularLocation>
        <location evidence="1">Membrane</location>
    </subcellularLocation>
</comment>
<sequence>MDNQQAQNAIALQQKMIALRLLGTFLGGALVLNSFLAQYMFDMSDDTAGLSAFIGAVLLSIPILWSSLRSLFSGKLHMQELVALALLACFALQDYKTAGIVAFIMLGAELIQSRSALGARAAIEGLVRLTPTRARLVQSDGTTTEIEARSLSADSSIIVLPGEYIPADGVITAGNATINEASITGESMPVEKKGTDTVFAGTLNINGKITIKVTRAGDDTTLGKVKKLIMEAEQTKAPIMRIIDQYVSWYTPVIVMIAGIILYFTRDMSRAVTALVVTCPCALILATPTAMVAALSSAARLGILVKNVRHLELASRLNAIVFDKTGTLTTGELAVTKLSPLSKDENAGMDLLSLAGSLASNSMHPVSKAVSSMAKQARVPLHTISDFAEEAGMGILGTVEKNRVIVGKIQWLKQHKITVKEPKDAPETAGLSLLHVAVNETYIGWIGLEDKTRGEAKEAAIQLHSAGIKKIMMLTGDRESVAEKVAKELGCEEYRSQCLPEQKLQEVHALQDKGYIVAVVGDGINDAPALAAGDIGIAMGAAGSDIAIHSASISLMNNDLRRLPFIVALSKKTRTVIFQNMAFGIFFIAAGLTASGLGYLNPIIAAVLHNIGAFVVIFNSARLVRMGEHLNPHE</sequence>
<keyword evidence="10" id="KW-0067">ATP-binding</keyword>
<comment type="similarity">
    <text evidence="2 10">Belongs to the cation transport ATPase (P-type) (TC 3.A.3) family. Type IB subfamily.</text>
</comment>
<organism evidence="12 13">
    <name type="scientific">Candidatus Auribacter fodinae</name>
    <dbReference type="NCBI Taxonomy" id="2093366"/>
    <lineage>
        <taxon>Bacteria</taxon>
        <taxon>Pseudomonadati</taxon>
        <taxon>Candidatus Auribacterota</taxon>
        <taxon>Candidatus Auribacteria</taxon>
        <taxon>Candidatus Auribacterales</taxon>
        <taxon>Candidatus Auribacteraceae</taxon>
        <taxon>Candidatus Auribacter</taxon>
    </lineage>
</organism>
<dbReference type="InterPro" id="IPR051014">
    <property type="entry name" value="Cation_Transport_ATPase_IB"/>
</dbReference>
<evidence type="ECO:0000256" key="2">
    <source>
        <dbReference type="ARBA" id="ARBA00006024"/>
    </source>
</evidence>
<keyword evidence="5" id="KW-1278">Translocase</keyword>
<dbReference type="GO" id="GO:0016463">
    <property type="term" value="F:P-type zinc transporter activity"/>
    <property type="evidence" value="ECO:0007669"/>
    <property type="project" value="UniProtKB-EC"/>
</dbReference>
<dbReference type="InterPro" id="IPR023298">
    <property type="entry name" value="ATPase_P-typ_TM_dom_sf"/>
</dbReference>
<evidence type="ECO:0000256" key="3">
    <source>
        <dbReference type="ARBA" id="ARBA00022692"/>
    </source>
</evidence>
<evidence type="ECO:0000256" key="10">
    <source>
        <dbReference type="RuleBase" id="RU362081"/>
    </source>
</evidence>
<keyword evidence="10" id="KW-0547">Nucleotide-binding</keyword>
<feature type="transmembrane region" description="Helical" evidence="10">
    <location>
        <begin position="246"/>
        <end position="265"/>
    </location>
</feature>
<feature type="transmembrane region" description="Helical" evidence="10">
    <location>
        <begin position="576"/>
        <end position="597"/>
    </location>
</feature>
<keyword evidence="3 10" id="KW-0812">Transmembrane</keyword>
<dbReference type="Gene3D" id="2.70.150.10">
    <property type="entry name" value="Calcium-transporting ATPase, cytoplasmic transduction domain A"/>
    <property type="match status" value="1"/>
</dbReference>
<name>A0A3A4R343_9BACT</name>
<dbReference type="Pfam" id="PF00122">
    <property type="entry name" value="E1-E2_ATPase"/>
    <property type="match status" value="1"/>
</dbReference>
<feature type="transmembrane region" description="Helical" evidence="10">
    <location>
        <begin position="603"/>
        <end position="624"/>
    </location>
</feature>
<dbReference type="SUPFAM" id="SSF81653">
    <property type="entry name" value="Calcium ATPase, transduction domain A"/>
    <property type="match status" value="1"/>
</dbReference>
<dbReference type="NCBIfam" id="TIGR01525">
    <property type="entry name" value="ATPase-IB_hvy"/>
    <property type="match status" value="1"/>
</dbReference>
<keyword evidence="7 10" id="KW-0472">Membrane</keyword>
<evidence type="ECO:0000259" key="11">
    <source>
        <dbReference type="Pfam" id="PF00122"/>
    </source>
</evidence>
<dbReference type="InterPro" id="IPR044492">
    <property type="entry name" value="P_typ_ATPase_HD_dom"/>
</dbReference>
<dbReference type="InterPro" id="IPR023214">
    <property type="entry name" value="HAD_sf"/>
</dbReference>
<dbReference type="NCBIfam" id="TIGR01494">
    <property type="entry name" value="ATPase_P-type"/>
    <property type="match status" value="1"/>
</dbReference>
<dbReference type="InterPro" id="IPR023299">
    <property type="entry name" value="ATPase_P-typ_cyto_dom_N"/>
</dbReference>
<evidence type="ECO:0000256" key="1">
    <source>
        <dbReference type="ARBA" id="ARBA00004370"/>
    </source>
</evidence>
<dbReference type="InterPro" id="IPR036412">
    <property type="entry name" value="HAD-like_sf"/>
</dbReference>
<dbReference type="GO" id="GO:0005886">
    <property type="term" value="C:plasma membrane"/>
    <property type="evidence" value="ECO:0007669"/>
    <property type="project" value="UniProtKB-SubCell"/>
</dbReference>
<dbReference type="EC" id="7.2.2.12" evidence="8"/>
<dbReference type="GO" id="GO:0016887">
    <property type="term" value="F:ATP hydrolysis activity"/>
    <property type="evidence" value="ECO:0007669"/>
    <property type="project" value="InterPro"/>
</dbReference>
<protein>
    <recommendedName>
        <fullName evidence="8">P-type Zn(2+) transporter</fullName>
        <ecNumber evidence="8">7.2.2.12</ecNumber>
    </recommendedName>
</protein>
<dbReference type="SFLD" id="SFLDS00003">
    <property type="entry name" value="Haloacid_Dehalogenase"/>
    <property type="match status" value="1"/>
</dbReference>
<evidence type="ECO:0000313" key="12">
    <source>
        <dbReference type="EMBL" id="RJP59063.1"/>
    </source>
</evidence>
<evidence type="ECO:0000256" key="7">
    <source>
        <dbReference type="ARBA" id="ARBA00023136"/>
    </source>
</evidence>
<comment type="caution">
    <text evidence="12">The sequence shown here is derived from an EMBL/GenBank/DDBJ whole genome shotgun (WGS) entry which is preliminary data.</text>
</comment>
<comment type="catalytic activity">
    <reaction evidence="9">
        <text>Zn(2+)(in) + ATP + H2O = Zn(2+)(out) + ADP + phosphate + H(+)</text>
        <dbReference type="Rhea" id="RHEA:20621"/>
        <dbReference type="ChEBI" id="CHEBI:15377"/>
        <dbReference type="ChEBI" id="CHEBI:15378"/>
        <dbReference type="ChEBI" id="CHEBI:29105"/>
        <dbReference type="ChEBI" id="CHEBI:30616"/>
        <dbReference type="ChEBI" id="CHEBI:43474"/>
        <dbReference type="ChEBI" id="CHEBI:456216"/>
        <dbReference type="EC" id="7.2.2.12"/>
    </reaction>
</comment>
<dbReference type="InterPro" id="IPR018303">
    <property type="entry name" value="ATPase_P-typ_P_site"/>
</dbReference>
<keyword evidence="4 10" id="KW-0479">Metal-binding</keyword>
<accession>A0A3A4R343</accession>
<dbReference type="PANTHER" id="PTHR48085:SF5">
    <property type="entry name" value="CADMIUM_ZINC-TRANSPORTING ATPASE HMA4-RELATED"/>
    <property type="match status" value="1"/>
</dbReference>
<evidence type="ECO:0000256" key="6">
    <source>
        <dbReference type="ARBA" id="ARBA00022989"/>
    </source>
</evidence>
<dbReference type="SFLD" id="SFLDF00027">
    <property type="entry name" value="p-type_atpase"/>
    <property type="match status" value="1"/>
</dbReference>
<evidence type="ECO:0000256" key="5">
    <source>
        <dbReference type="ARBA" id="ARBA00022967"/>
    </source>
</evidence>
<dbReference type="EMBL" id="QZJZ01000056">
    <property type="protein sequence ID" value="RJP59063.1"/>
    <property type="molecule type" value="Genomic_DNA"/>
</dbReference>
<dbReference type="PROSITE" id="PS00154">
    <property type="entry name" value="ATPASE_E1_E2"/>
    <property type="match status" value="1"/>
</dbReference>
<dbReference type="GO" id="GO:0005524">
    <property type="term" value="F:ATP binding"/>
    <property type="evidence" value="ECO:0007669"/>
    <property type="project" value="UniProtKB-UniRule"/>
</dbReference>
<feature type="domain" description="P-type ATPase A" evidence="11">
    <location>
        <begin position="129"/>
        <end position="229"/>
    </location>
</feature>
<dbReference type="SFLD" id="SFLDG00002">
    <property type="entry name" value="C1.7:_P-type_atpase_like"/>
    <property type="match status" value="1"/>
</dbReference>
<evidence type="ECO:0000313" key="13">
    <source>
        <dbReference type="Proteomes" id="UP000266426"/>
    </source>
</evidence>
<dbReference type="AlphaFoldDB" id="A0A3A4R343"/>
<dbReference type="Gene3D" id="3.40.1110.10">
    <property type="entry name" value="Calcium-transporting ATPase, cytoplasmic domain N"/>
    <property type="match status" value="1"/>
</dbReference>
<dbReference type="SUPFAM" id="SSF56784">
    <property type="entry name" value="HAD-like"/>
    <property type="match status" value="1"/>
</dbReference>
<feature type="transmembrane region" description="Helical" evidence="10">
    <location>
        <begin position="47"/>
        <end position="68"/>
    </location>
</feature>
<dbReference type="PRINTS" id="PR00119">
    <property type="entry name" value="CATATPASE"/>
</dbReference>
<dbReference type="Gene3D" id="3.40.50.1000">
    <property type="entry name" value="HAD superfamily/HAD-like"/>
    <property type="match status" value="1"/>
</dbReference>
<feature type="transmembrane region" description="Helical" evidence="10">
    <location>
        <begin position="271"/>
        <end position="295"/>
    </location>
</feature>
<gene>
    <name evidence="12" type="ORF">C4541_06980</name>
</gene>
<evidence type="ECO:0000256" key="9">
    <source>
        <dbReference type="ARBA" id="ARBA00047308"/>
    </source>
</evidence>
<dbReference type="SUPFAM" id="SSF81665">
    <property type="entry name" value="Calcium ATPase, transmembrane domain M"/>
    <property type="match status" value="1"/>
</dbReference>